<dbReference type="GO" id="GO:0055085">
    <property type="term" value="P:transmembrane transport"/>
    <property type="evidence" value="ECO:0007669"/>
    <property type="project" value="InterPro"/>
</dbReference>
<organism evidence="10 11">
    <name type="scientific">Mycoplasma tauri</name>
    <dbReference type="NCBI Taxonomy" id="547987"/>
    <lineage>
        <taxon>Bacteria</taxon>
        <taxon>Bacillati</taxon>
        <taxon>Mycoplasmatota</taxon>
        <taxon>Mollicutes</taxon>
        <taxon>Mycoplasmataceae</taxon>
        <taxon>Mycoplasma</taxon>
    </lineage>
</organism>
<dbReference type="EMBL" id="JAIQBY010000005">
    <property type="protein sequence ID" value="MBZ4195323.1"/>
    <property type="molecule type" value="Genomic_DNA"/>
</dbReference>
<comment type="caution">
    <text evidence="10">The sequence shown here is derived from an EMBL/GenBank/DDBJ whole genome shotgun (WGS) entry which is preliminary data.</text>
</comment>
<accession>A0A953NE75</accession>
<dbReference type="GO" id="GO:0005886">
    <property type="term" value="C:plasma membrane"/>
    <property type="evidence" value="ECO:0007669"/>
    <property type="project" value="UniProtKB-SubCell"/>
</dbReference>
<feature type="transmembrane region" description="Helical" evidence="8">
    <location>
        <begin position="12"/>
        <end position="32"/>
    </location>
</feature>
<dbReference type="InterPro" id="IPR035906">
    <property type="entry name" value="MetI-like_sf"/>
</dbReference>
<dbReference type="RefSeq" id="WP_223644477.1">
    <property type="nucleotide sequence ID" value="NZ_JAIQBY010000005.1"/>
</dbReference>
<feature type="transmembrane region" description="Helical" evidence="8">
    <location>
        <begin position="235"/>
        <end position="257"/>
    </location>
</feature>
<evidence type="ECO:0000313" key="11">
    <source>
        <dbReference type="Proteomes" id="UP000772186"/>
    </source>
</evidence>
<evidence type="ECO:0000256" key="7">
    <source>
        <dbReference type="ARBA" id="ARBA00023136"/>
    </source>
</evidence>
<feature type="domain" description="ABC transmembrane type-1" evidence="9">
    <location>
        <begin position="65"/>
        <end position="256"/>
    </location>
</feature>
<dbReference type="Proteomes" id="UP000772186">
    <property type="component" value="Unassembled WGS sequence"/>
</dbReference>
<evidence type="ECO:0000259" key="9">
    <source>
        <dbReference type="PROSITE" id="PS50928"/>
    </source>
</evidence>
<evidence type="ECO:0000256" key="2">
    <source>
        <dbReference type="ARBA" id="ARBA00007069"/>
    </source>
</evidence>
<dbReference type="PANTHER" id="PTHR43848:SF2">
    <property type="entry name" value="PUTRESCINE TRANSPORT SYSTEM PERMEASE PROTEIN POTI"/>
    <property type="match status" value="1"/>
</dbReference>
<sequence length="298" mass="33684">MNKFFGWLKGIYIHLILLIFYIPLFFAVVFSFNQPSTKGFIRTSWNGFTLDNWKTALENGRESALLNSVIVAFFVSIFVVLISLITCYGLWNQKNKRVSKAVLGSNNIPLINPDNITAIGLALLFTLMFGTLSNSKEGLIRGIVGHTIMALPYGITLMFPRNEKFNASLLEAAQDLGYNKIRAWFKTYFIHMLPSSIFTALVAAFLSFDDFIIMRTVSNTSTLGTKLYEGEFRSWGLVIGATLLIIVLVSNIIYICYKTIKIKKYNSKIKKLQKDNNDEESMIKTNILNLGGNYVSEK</sequence>
<evidence type="ECO:0000313" key="10">
    <source>
        <dbReference type="EMBL" id="MBZ4195323.1"/>
    </source>
</evidence>
<evidence type="ECO:0000256" key="3">
    <source>
        <dbReference type="ARBA" id="ARBA00022448"/>
    </source>
</evidence>
<gene>
    <name evidence="10" type="ORF">LAD73_01135</name>
</gene>
<feature type="transmembrane region" description="Helical" evidence="8">
    <location>
        <begin position="188"/>
        <end position="208"/>
    </location>
</feature>
<name>A0A953NE75_9MOLU</name>
<keyword evidence="3" id="KW-0813">Transport</keyword>
<evidence type="ECO:0000256" key="8">
    <source>
        <dbReference type="SAM" id="Phobius"/>
    </source>
</evidence>
<keyword evidence="11" id="KW-1185">Reference proteome</keyword>
<feature type="transmembrane region" description="Helical" evidence="8">
    <location>
        <begin position="69"/>
        <end position="91"/>
    </location>
</feature>
<keyword evidence="4" id="KW-1003">Cell membrane</keyword>
<dbReference type="InterPro" id="IPR000515">
    <property type="entry name" value="MetI-like"/>
</dbReference>
<dbReference type="InterPro" id="IPR051789">
    <property type="entry name" value="Bact_Polyamine_Transport"/>
</dbReference>
<comment type="subcellular location">
    <subcellularLocation>
        <location evidence="1">Cell membrane</location>
        <topology evidence="1">Multi-pass membrane protein</topology>
    </subcellularLocation>
</comment>
<dbReference type="PROSITE" id="PS50928">
    <property type="entry name" value="ABC_TM1"/>
    <property type="match status" value="1"/>
</dbReference>
<dbReference type="AlphaFoldDB" id="A0A953NE75"/>
<evidence type="ECO:0000256" key="6">
    <source>
        <dbReference type="ARBA" id="ARBA00022989"/>
    </source>
</evidence>
<dbReference type="Gene3D" id="1.10.3720.10">
    <property type="entry name" value="MetI-like"/>
    <property type="match status" value="1"/>
</dbReference>
<dbReference type="SUPFAM" id="SSF161098">
    <property type="entry name" value="MetI-like"/>
    <property type="match status" value="1"/>
</dbReference>
<keyword evidence="5 8" id="KW-0812">Transmembrane</keyword>
<feature type="transmembrane region" description="Helical" evidence="8">
    <location>
        <begin position="112"/>
        <end position="132"/>
    </location>
</feature>
<evidence type="ECO:0000256" key="1">
    <source>
        <dbReference type="ARBA" id="ARBA00004651"/>
    </source>
</evidence>
<dbReference type="PANTHER" id="PTHR43848">
    <property type="entry name" value="PUTRESCINE TRANSPORT SYSTEM PERMEASE PROTEIN POTI"/>
    <property type="match status" value="1"/>
</dbReference>
<reference evidence="10 11" key="1">
    <citation type="submission" date="2021-09" db="EMBL/GenBank/DDBJ databases">
        <title>WGS of Mycoplasma sp. Zaradi2 strains.</title>
        <authorList>
            <person name="Spergser J."/>
        </authorList>
    </citation>
    <scope>NUCLEOTIDE SEQUENCE [LARGE SCALE GENOMIC DNA]</scope>
    <source>
        <strain evidence="10 11">1331</strain>
    </source>
</reference>
<evidence type="ECO:0000256" key="4">
    <source>
        <dbReference type="ARBA" id="ARBA00022475"/>
    </source>
</evidence>
<proteinExistence type="inferred from homology"/>
<keyword evidence="7 8" id="KW-0472">Membrane</keyword>
<evidence type="ECO:0000256" key="5">
    <source>
        <dbReference type="ARBA" id="ARBA00022692"/>
    </source>
</evidence>
<comment type="similarity">
    <text evidence="2">Belongs to the binding-protein-dependent transport system permease family. CysTW subfamily.</text>
</comment>
<keyword evidence="6 8" id="KW-1133">Transmembrane helix</keyword>
<protein>
    <submittedName>
        <fullName evidence="10">ABC transporter permease</fullName>
    </submittedName>
</protein>